<evidence type="ECO:0000256" key="1">
    <source>
        <dbReference type="ARBA" id="ARBA00010371"/>
    </source>
</evidence>
<dbReference type="PANTHER" id="PTHR44154:SF1">
    <property type="entry name" value="QUINONE OXIDOREDUCTASE"/>
    <property type="match status" value="1"/>
</dbReference>
<dbReference type="SMART" id="SM00829">
    <property type="entry name" value="PKS_ER"/>
    <property type="match status" value="1"/>
</dbReference>
<comment type="similarity">
    <text evidence="1">Belongs to the zinc-containing alcohol dehydrogenase family. Quinone oxidoreductase subfamily.</text>
</comment>
<evidence type="ECO:0000313" key="4">
    <source>
        <dbReference type="EMBL" id="KKY20735.1"/>
    </source>
</evidence>
<evidence type="ECO:0000313" key="5">
    <source>
        <dbReference type="Proteomes" id="UP000034182"/>
    </source>
</evidence>
<dbReference type="Pfam" id="PF00107">
    <property type="entry name" value="ADH_zinc_N"/>
    <property type="match status" value="1"/>
</dbReference>
<dbReference type="SUPFAM" id="SSF51735">
    <property type="entry name" value="NAD(P)-binding Rossmann-fold domains"/>
    <property type="match status" value="1"/>
</dbReference>
<dbReference type="Pfam" id="PF08240">
    <property type="entry name" value="ADH_N"/>
    <property type="match status" value="1"/>
</dbReference>
<dbReference type="Proteomes" id="UP000034182">
    <property type="component" value="Unassembled WGS sequence"/>
</dbReference>
<dbReference type="CDD" id="cd08252">
    <property type="entry name" value="AL_MDR"/>
    <property type="match status" value="1"/>
</dbReference>
<reference evidence="4 5" key="1">
    <citation type="submission" date="2015-03" db="EMBL/GenBank/DDBJ databases">
        <authorList>
            <person name="Morales-Cruz A."/>
            <person name="Amrine K.C."/>
            <person name="Cantu D."/>
        </authorList>
    </citation>
    <scope>NUCLEOTIDE SEQUENCE [LARGE SCALE GENOMIC DNA]</scope>
    <source>
        <strain evidence="4">DS831</strain>
    </source>
</reference>
<dbReference type="PANTHER" id="PTHR44154">
    <property type="entry name" value="QUINONE OXIDOREDUCTASE"/>
    <property type="match status" value="1"/>
</dbReference>
<dbReference type="InterPro" id="IPR013154">
    <property type="entry name" value="ADH-like_N"/>
</dbReference>
<comment type="caution">
    <text evidence="4">The sequence shown here is derived from an EMBL/GenBank/DDBJ whole genome shotgun (WGS) entry which is preliminary data.</text>
</comment>
<evidence type="ECO:0000256" key="2">
    <source>
        <dbReference type="ARBA" id="ARBA00022857"/>
    </source>
</evidence>
<dbReference type="Gene3D" id="3.90.180.10">
    <property type="entry name" value="Medium-chain alcohol dehydrogenases, catalytic domain"/>
    <property type="match status" value="1"/>
</dbReference>
<keyword evidence="2" id="KW-0521">NADP</keyword>
<name>A0A0G2GVI3_9PEZI</name>
<dbReference type="SUPFAM" id="SSF50129">
    <property type="entry name" value="GroES-like"/>
    <property type="match status" value="1"/>
</dbReference>
<feature type="domain" description="Enoyl reductase (ER)" evidence="3">
    <location>
        <begin position="10"/>
        <end position="347"/>
    </location>
</feature>
<accession>A0A0G2GVI3</accession>
<dbReference type="InterPro" id="IPR020843">
    <property type="entry name" value="ER"/>
</dbReference>
<dbReference type="InterPro" id="IPR014182">
    <property type="entry name" value="ADH_Zn_typ-1"/>
</dbReference>
<organism evidence="4 5">
    <name type="scientific">Diplodia seriata</name>
    <dbReference type="NCBI Taxonomy" id="420778"/>
    <lineage>
        <taxon>Eukaryota</taxon>
        <taxon>Fungi</taxon>
        <taxon>Dikarya</taxon>
        <taxon>Ascomycota</taxon>
        <taxon>Pezizomycotina</taxon>
        <taxon>Dothideomycetes</taxon>
        <taxon>Dothideomycetes incertae sedis</taxon>
        <taxon>Botryosphaeriales</taxon>
        <taxon>Botryosphaeriaceae</taxon>
        <taxon>Diplodia</taxon>
    </lineage>
</organism>
<dbReference type="GO" id="GO:0016491">
    <property type="term" value="F:oxidoreductase activity"/>
    <property type="evidence" value="ECO:0007669"/>
    <property type="project" value="InterPro"/>
</dbReference>
<dbReference type="InterPro" id="IPR036291">
    <property type="entry name" value="NAD(P)-bd_dom_sf"/>
</dbReference>
<proteinExistence type="inferred from homology"/>
<dbReference type="AlphaFoldDB" id="A0A0G2GVI3"/>
<protein>
    <submittedName>
        <fullName evidence="4">Putative quinone oxidoreductase</fullName>
    </submittedName>
</protein>
<evidence type="ECO:0000259" key="3">
    <source>
        <dbReference type="SMART" id="SM00829"/>
    </source>
</evidence>
<dbReference type="InterPro" id="IPR013149">
    <property type="entry name" value="ADH-like_C"/>
</dbReference>
<reference evidence="4 5" key="2">
    <citation type="submission" date="2015-05" db="EMBL/GenBank/DDBJ databases">
        <title>Distinctive expansion of gene families associated with plant cell wall degradation and secondary metabolism in the genomes of grapevine trunk pathogens.</title>
        <authorList>
            <person name="Lawrence D.P."/>
            <person name="Travadon R."/>
            <person name="Rolshausen P.E."/>
            <person name="Baumgartner K."/>
        </authorList>
    </citation>
    <scope>NUCLEOTIDE SEQUENCE [LARGE SCALE GENOMIC DNA]</scope>
    <source>
        <strain evidence="4">DS831</strain>
    </source>
</reference>
<gene>
    <name evidence="4" type="ORF">UCDDS831_g04511</name>
</gene>
<dbReference type="InterPro" id="IPR011032">
    <property type="entry name" value="GroES-like_sf"/>
</dbReference>
<dbReference type="Gene3D" id="3.40.50.720">
    <property type="entry name" value="NAD(P)-binding Rossmann-like Domain"/>
    <property type="match status" value="1"/>
</dbReference>
<dbReference type="InterPro" id="IPR051603">
    <property type="entry name" value="Zinc-ADH_QOR/CCCR"/>
</dbReference>
<sequence length="361" mass="38703">MRAIAATARGDPSVIRAVTLPTPPPPSAHDLLIRVHAASVNPVDTKIRAGTYDDYQVPGDPIAYFARAPALPQVLGYDGAGEVEAVGSDADKAGWNKGDAVYYSGAPNRQGADAELQLVDARSVARKPERLDWVEAAALPLTWITAWEALVERMEIKEGEKAGVLIVNGAGGVGSVASQIARHVLRLPVVVTTASRDETRRFSLSMGATHTVNHHADLPSQVAALGLPVPIKYVFITHRTEQYLAPAAAICAPFGKVSSIVQTQELPMYETEWMAKSLTFSWVLLGTKPWYGVELDSHKQILDKLRELIDAGVVKTHLTQRLPLTAEGVRKGHELLAEGKVIGKIGLGVEEGGLKPGEAFA</sequence>
<dbReference type="EMBL" id="LAQI01000098">
    <property type="protein sequence ID" value="KKY20735.1"/>
    <property type="molecule type" value="Genomic_DNA"/>
</dbReference>
<dbReference type="GO" id="GO:0008270">
    <property type="term" value="F:zinc ion binding"/>
    <property type="evidence" value="ECO:0007669"/>
    <property type="project" value="InterPro"/>
</dbReference>